<dbReference type="PANTHER" id="PTHR10658:SF11">
    <property type="entry name" value="VIBRATOR, ISOFORM B"/>
    <property type="match status" value="1"/>
</dbReference>
<keyword evidence="7" id="KW-0418">Kinase</keyword>
<dbReference type="GO" id="GO:0008525">
    <property type="term" value="F:phosphatidylcholine transporter activity"/>
    <property type="evidence" value="ECO:0007669"/>
    <property type="project" value="TreeGrafter"/>
</dbReference>
<dbReference type="AlphaFoldDB" id="A0A1D2MGV2"/>
<comment type="similarity">
    <text evidence="2">Belongs to the GHMP kinase family. Mevalonate kinase subfamily.</text>
</comment>
<comment type="subcellular location">
    <subcellularLocation>
        <location evidence="1">Cytoplasm</location>
    </subcellularLocation>
</comment>
<feature type="domain" description="GHMP kinase C-terminal" evidence="13">
    <location>
        <begin position="289"/>
        <end position="333"/>
    </location>
</feature>
<dbReference type="EMBL" id="LJIJ01001316">
    <property type="protein sequence ID" value="ODM92153.1"/>
    <property type="molecule type" value="Genomic_DNA"/>
</dbReference>
<evidence type="ECO:0000256" key="10">
    <source>
        <dbReference type="ARBA" id="ARBA00029438"/>
    </source>
</evidence>
<dbReference type="Pfam" id="PF02121">
    <property type="entry name" value="IP_trans"/>
    <property type="match status" value="1"/>
</dbReference>
<dbReference type="UniPathway" id="UPA00057">
    <property type="reaction ID" value="UER00098"/>
</dbReference>
<evidence type="ECO:0000256" key="2">
    <source>
        <dbReference type="ARBA" id="ARBA00006495"/>
    </source>
</evidence>
<dbReference type="Proteomes" id="UP000094527">
    <property type="component" value="Unassembled WGS sequence"/>
</dbReference>
<reference evidence="14 15" key="1">
    <citation type="journal article" date="2016" name="Genome Biol. Evol.">
        <title>Gene Family Evolution Reflects Adaptation to Soil Environmental Stressors in the Genome of the Collembolan Orchesella cincta.</title>
        <authorList>
            <person name="Faddeeva-Vakhrusheva A."/>
            <person name="Derks M.F."/>
            <person name="Anvar S.Y."/>
            <person name="Agamennone V."/>
            <person name="Suring W."/>
            <person name="Smit S."/>
            <person name="van Straalen N.M."/>
            <person name="Roelofs D."/>
        </authorList>
    </citation>
    <scope>NUCLEOTIDE SEQUENCE [LARGE SCALE GENOMIC DNA]</scope>
    <source>
        <tissue evidence="14">Mixed pool</tissue>
    </source>
</reference>
<dbReference type="PROSITE" id="PS00627">
    <property type="entry name" value="GHMP_KINASES_ATP"/>
    <property type="match status" value="1"/>
</dbReference>
<dbReference type="GO" id="GO:0005524">
    <property type="term" value="F:ATP binding"/>
    <property type="evidence" value="ECO:0007669"/>
    <property type="project" value="UniProtKB-KW"/>
</dbReference>
<dbReference type="InterPro" id="IPR006203">
    <property type="entry name" value="GHMP_knse_ATP-bd_CS"/>
</dbReference>
<evidence type="ECO:0000313" key="14">
    <source>
        <dbReference type="EMBL" id="ODM92153.1"/>
    </source>
</evidence>
<organism evidence="14 15">
    <name type="scientific">Orchesella cincta</name>
    <name type="common">Springtail</name>
    <name type="synonym">Podura cincta</name>
    <dbReference type="NCBI Taxonomy" id="48709"/>
    <lineage>
        <taxon>Eukaryota</taxon>
        <taxon>Metazoa</taxon>
        <taxon>Ecdysozoa</taxon>
        <taxon>Arthropoda</taxon>
        <taxon>Hexapoda</taxon>
        <taxon>Collembola</taxon>
        <taxon>Entomobryomorpha</taxon>
        <taxon>Entomobryoidea</taxon>
        <taxon>Orchesellidae</taxon>
        <taxon>Orchesellinae</taxon>
        <taxon>Orchesella</taxon>
    </lineage>
</organism>
<proteinExistence type="inferred from homology"/>
<dbReference type="GO" id="GO:0004496">
    <property type="term" value="F:mevalonate kinase activity"/>
    <property type="evidence" value="ECO:0007669"/>
    <property type="project" value="UniProtKB-EC"/>
</dbReference>
<sequence>MVIEVKVTAPGKAILHGEHTVVYGTKAIAISVGLYTTVNVNKRPGSDVFVSFGEVGLSHTLPIEELKELKSSFSDNFRFQTIDKVDGVEIDPNVSKLIDDYVTLKNGFTGKLRSAFEATFKAFVFVYLAAFDELEPLSLTVETELPVGAGLGSSASFAVALAGGLLAAAGRTKHDSIDSDLINRWAFVSEKFVHGNPSGIDNTVATLGGAIMYQKGEPLVPLKCSNVRVLIVSTETPRSTKELVGRVAELKEKNPDLHQKYMDEATALVEKAVEELKSSGQIKPEYVEQNQVLLQNLKVSHPRLDMIVETAKKKDLRAKLTGAGGGGCAFVVLPIDCSNERVEELKSNLIAQCDELKFWSVPMGVSGYKIGQLWSVIESSRRETGGGDGVEILVNEPFENKPLIGNEFPAGQYTKKRYYLQSKLNGFVRTLLPNSAMVLEEAAWNAYPYCRTVITNEYMKRDFEISIESYHLPGKGELQNVHKLTPDQLAQREVIMIDIAGELLESSDYIKEEDPTRFTSSKTGKGPLTPGWANRADPVMTCYKLVKCNFHWFGFQNRVERYIQRMQQRVFTKFHRQVLCWVDNWFGLTIEEIRELEVAIKEELERQRAETQLRGSSTRD</sequence>
<dbReference type="InterPro" id="IPR036554">
    <property type="entry name" value="GHMP_kinase_C_sf"/>
</dbReference>
<evidence type="ECO:0000313" key="15">
    <source>
        <dbReference type="Proteomes" id="UP000094527"/>
    </source>
</evidence>
<dbReference type="InterPro" id="IPR013750">
    <property type="entry name" value="GHMP_kinase_C_dom"/>
</dbReference>
<dbReference type="EC" id="2.7.1.36" evidence="3"/>
<keyword evidence="15" id="KW-1185">Reference proteome</keyword>
<accession>A0A1D2MGV2</accession>
<evidence type="ECO:0000256" key="6">
    <source>
        <dbReference type="ARBA" id="ARBA00022741"/>
    </source>
</evidence>
<protein>
    <recommendedName>
        <fullName evidence="3">mevalonate kinase</fullName>
        <ecNumber evidence="3">2.7.1.36</ecNumber>
    </recommendedName>
</protein>
<dbReference type="Gene3D" id="3.30.230.10">
    <property type="match status" value="1"/>
</dbReference>
<feature type="domain" description="Phosphatidylinositol transfer protein N-terminal" evidence="12">
    <location>
        <begin position="361"/>
        <end position="601"/>
    </location>
</feature>
<dbReference type="GO" id="GO:0031210">
    <property type="term" value="F:phosphatidylcholine binding"/>
    <property type="evidence" value="ECO:0007669"/>
    <property type="project" value="TreeGrafter"/>
</dbReference>
<dbReference type="Pfam" id="PF08544">
    <property type="entry name" value="GHMP_kinases_C"/>
    <property type="match status" value="1"/>
</dbReference>
<evidence type="ECO:0000256" key="7">
    <source>
        <dbReference type="ARBA" id="ARBA00022777"/>
    </source>
</evidence>
<evidence type="ECO:0000259" key="13">
    <source>
        <dbReference type="Pfam" id="PF08544"/>
    </source>
</evidence>
<evidence type="ECO:0000256" key="9">
    <source>
        <dbReference type="ARBA" id="ARBA00023098"/>
    </source>
</evidence>
<dbReference type="InterPro" id="IPR014721">
    <property type="entry name" value="Ribsml_uS5_D2-typ_fold_subgr"/>
</dbReference>
<comment type="caution">
    <text evidence="14">The sequence shown here is derived from an EMBL/GenBank/DDBJ whole genome shotgun (WGS) entry which is preliminary data.</text>
</comment>
<evidence type="ECO:0000256" key="4">
    <source>
        <dbReference type="ARBA" id="ARBA00022516"/>
    </source>
</evidence>
<dbReference type="FunFam" id="3.30.530.20:FF:000028">
    <property type="entry name" value="Phosphatidylinositol transfer protein 5"/>
    <property type="match status" value="1"/>
</dbReference>
<dbReference type="Pfam" id="PF00288">
    <property type="entry name" value="GHMP_kinases_N"/>
    <property type="match status" value="1"/>
</dbReference>
<keyword evidence="8" id="KW-0067">ATP-binding</keyword>
<dbReference type="GO" id="GO:0035091">
    <property type="term" value="F:phosphatidylinositol binding"/>
    <property type="evidence" value="ECO:0007669"/>
    <property type="project" value="TreeGrafter"/>
</dbReference>
<dbReference type="OrthoDB" id="1652964at2759"/>
<keyword evidence="9" id="KW-0443">Lipid metabolism</keyword>
<dbReference type="STRING" id="48709.A0A1D2MGV2"/>
<evidence type="ECO:0000256" key="3">
    <source>
        <dbReference type="ARBA" id="ARBA00012103"/>
    </source>
</evidence>
<feature type="domain" description="GHMP kinase N-terminal" evidence="11">
    <location>
        <begin position="129"/>
        <end position="207"/>
    </location>
</feature>
<name>A0A1D2MGV2_ORCCI</name>
<dbReference type="InterPro" id="IPR055261">
    <property type="entry name" value="PI_transfer_N"/>
</dbReference>
<evidence type="ECO:0000256" key="5">
    <source>
        <dbReference type="ARBA" id="ARBA00022679"/>
    </source>
</evidence>
<dbReference type="SUPFAM" id="SSF55060">
    <property type="entry name" value="GHMP Kinase, C-terminal domain"/>
    <property type="match status" value="1"/>
</dbReference>
<gene>
    <name evidence="14" type="ORF">Ocin01_14531</name>
</gene>
<dbReference type="Gene3D" id="3.30.70.890">
    <property type="entry name" value="GHMP kinase, C-terminal domain"/>
    <property type="match status" value="1"/>
</dbReference>
<dbReference type="GO" id="GO:0008526">
    <property type="term" value="F:phosphatidylinositol transfer activity"/>
    <property type="evidence" value="ECO:0007669"/>
    <property type="project" value="TreeGrafter"/>
</dbReference>
<evidence type="ECO:0000259" key="12">
    <source>
        <dbReference type="Pfam" id="PF02121"/>
    </source>
</evidence>
<evidence type="ECO:0000256" key="1">
    <source>
        <dbReference type="ARBA" id="ARBA00004496"/>
    </source>
</evidence>
<keyword evidence="4" id="KW-0444">Lipid biosynthesis</keyword>
<comment type="pathway">
    <text evidence="10">Isoprenoid biosynthesis; isopentenyl diphosphate biosynthesis via mevalonate pathway; isopentenyl diphosphate from (R)-mevalonate: step 1/3.</text>
</comment>
<dbReference type="InterPro" id="IPR006204">
    <property type="entry name" value="GHMP_kinase_N_dom"/>
</dbReference>
<keyword evidence="5" id="KW-0808">Transferase</keyword>
<dbReference type="InterPro" id="IPR020568">
    <property type="entry name" value="Ribosomal_Su5_D2-typ_SF"/>
</dbReference>
<dbReference type="GO" id="GO:0019287">
    <property type="term" value="P:isopentenyl diphosphate biosynthetic process, mevalonate pathway"/>
    <property type="evidence" value="ECO:0007669"/>
    <property type="project" value="UniProtKB-UniPathway"/>
</dbReference>
<dbReference type="InterPro" id="IPR023393">
    <property type="entry name" value="START-like_dom_sf"/>
</dbReference>
<dbReference type="NCBIfam" id="TIGR00549">
    <property type="entry name" value="mevalon_kin"/>
    <property type="match status" value="1"/>
</dbReference>
<dbReference type="Gene3D" id="3.30.530.20">
    <property type="match status" value="1"/>
</dbReference>
<dbReference type="SUPFAM" id="SSF55961">
    <property type="entry name" value="Bet v1-like"/>
    <property type="match status" value="1"/>
</dbReference>
<dbReference type="GO" id="GO:0071944">
    <property type="term" value="C:cell periphery"/>
    <property type="evidence" value="ECO:0007669"/>
    <property type="project" value="UniProtKB-ARBA"/>
</dbReference>
<evidence type="ECO:0000259" key="11">
    <source>
        <dbReference type="Pfam" id="PF00288"/>
    </source>
</evidence>
<keyword evidence="6" id="KW-0547">Nucleotide-binding</keyword>
<dbReference type="PRINTS" id="PR00391">
    <property type="entry name" value="PITRANSFER"/>
</dbReference>
<dbReference type="InterPro" id="IPR001666">
    <property type="entry name" value="PI_transfer"/>
</dbReference>
<dbReference type="PANTHER" id="PTHR10658">
    <property type="entry name" value="PHOSPHATIDYLINOSITOL TRANSFER PROTEIN"/>
    <property type="match status" value="1"/>
</dbReference>
<dbReference type="SUPFAM" id="SSF54211">
    <property type="entry name" value="Ribosomal protein S5 domain 2-like"/>
    <property type="match status" value="1"/>
</dbReference>
<evidence type="ECO:0000256" key="8">
    <source>
        <dbReference type="ARBA" id="ARBA00022840"/>
    </source>
</evidence>
<dbReference type="InterPro" id="IPR006205">
    <property type="entry name" value="Mev_gal_kin"/>
</dbReference>
<dbReference type="GO" id="GO:0005737">
    <property type="term" value="C:cytoplasm"/>
    <property type="evidence" value="ECO:0007669"/>
    <property type="project" value="UniProtKB-SubCell"/>
</dbReference>